<comment type="similarity">
    <text evidence="1">Belongs to the ATP-dependent AMP-binding enzyme family.</text>
</comment>
<dbReference type="SUPFAM" id="SSF56801">
    <property type="entry name" value="Acetyl-CoA synthetase-like"/>
    <property type="match status" value="1"/>
</dbReference>
<evidence type="ECO:0000313" key="7">
    <source>
        <dbReference type="EMBL" id="OWA52517.1"/>
    </source>
</evidence>
<dbReference type="PANTHER" id="PTHR43107">
    <property type="entry name" value="LONG-CHAIN FATTY ACID TRANSPORT PROTEIN"/>
    <property type="match status" value="1"/>
</dbReference>
<dbReference type="InterPro" id="IPR000873">
    <property type="entry name" value="AMP-dep_synth/lig_dom"/>
</dbReference>
<dbReference type="AlphaFoldDB" id="A0A9X6NEG7"/>
<proteinExistence type="inferred from homology"/>
<evidence type="ECO:0000256" key="1">
    <source>
        <dbReference type="ARBA" id="ARBA00006432"/>
    </source>
</evidence>
<dbReference type="GO" id="GO:0044539">
    <property type="term" value="P:long-chain fatty acid import into cell"/>
    <property type="evidence" value="ECO:0007669"/>
    <property type="project" value="TreeGrafter"/>
</dbReference>
<dbReference type="InterPro" id="IPR045851">
    <property type="entry name" value="AMP-bd_C_sf"/>
</dbReference>
<comment type="catalytic activity">
    <reaction evidence="5">
        <text>tetracosanoate + ATP + CoA = tetracosanoyl-CoA + AMP + diphosphate</text>
        <dbReference type="Rhea" id="RHEA:33639"/>
        <dbReference type="ChEBI" id="CHEBI:30616"/>
        <dbReference type="ChEBI" id="CHEBI:31014"/>
        <dbReference type="ChEBI" id="CHEBI:33019"/>
        <dbReference type="ChEBI" id="CHEBI:57287"/>
        <dbReference type="ChEBI" id="CHEBI:65052"/>
        <dbReference type="ChEBI" id="CHEBI:456215"/>
    </reaction>
    <physiologicalReaction direction="left-to-right" evidence="5">
        <dbReference type="Rhea" id="RHEA:33640"/>
    </physiologicalReaction>
</comment>
<evidence type="ECO:0000256" key="4">
    <source>
        <dbReference type="ARBA" id="ARBA00041297"/>
    </source>
</evidence>
<evidence type="ECO:0000256" key="2">
    <source>
        <dbReference type="ARBA" id="ARBA00022598"/>
    </source>
</evidence>
<dbReference type="OrthoDB" id="288590at2759"/>
<feature type="domain" description="AMP-dependent synthetase/ligase" evidence="6">
    <location>
        <begin position="75"/>
        <end position="450"/>
    </location>
</feature>
<reference evidence="8" key="1">
    <citation type="submission" date="2017-01" db="EMBL/GenBank/DDBJ databases">
        <title>Comparative genomics of anhydrobiosis in the tardigrade Hypsibius dujardini.</title>
        <authorList>
            <person name="Yoshida Y."/>
            <person name="Koutsovoulos G."/>
            <person name="Laetsch D."/>
            <person name="Stevens L."/>
            <person name="Kumar S."/>
            <person name="Horikawa D."/>
            <person name="Ishino K."/>
            <person name="Komine S."/>
            <person name="Tomita M."/>
            <person name="Blaxter M."/>
            <person name="Arakawa K."/>
        </authorList>
    </citation>
    <scope>NUCLEOTIDE SEQUENCE [LARGE SCALE GENOMIC DNA]</scope>
    <source>
        <strain evidence="8">Z151</strain>
    </source>
</reference>
<name>A0A9X6NEG7_HYPEX</name>
<dbReference type="Gene3D" id="3.40.50.12780">
    <property type="entry name" value="N-terminal domain of ligase-like"/>
    <property type="match status" value="1"/>
</dbReference>
<gene>
    <name evidence="7" type="ORF">BV898_16969</name>
</gene>
<dbReference type="Proteomes" id="UP000192578">
    <property type="component" value="Unassembled WGS sequence"/>
</dbReference>
<dbReference type="InterPro" id="IPR042099">
    <property type="entry name" value="ANL_N_sf"/>
</dbReference>
<evidence type="ECO:0000256" key="5">
    <source>
        <dbReference type="ARBA" id="ARBA00048666"/>
    </source>
</evidence>
<comment type="caution">
    <text evidence="7">The sequence shown here is derived from an EMBL/GenBank/DDBJ whole genome shotgun (WGS) entry which is preliminary data.</text>
</comment>
<keyword evidence="8" id="KW-1185">Reference proteome</keyword>
<organism evidence="7 8">
    <name type="scientific">Hypsibius exemplaris</name>
    <name type="common">Freshwater tardigrade</name>
    <dbReference type="NCBI Taxonomy" id="2072580"/>
    <lineage>
        <taxon>Eukaryota</taxon>
        <taxon>Metazoa</taxon>
        <taxon>Ecdysozoa</taxon>
        <taxon>Tardigrada</taxon>
        <taxon>Eutardigrada</taxon>
        <taxon>Parachela</taxon>
        <taxon>Hypsibioidea</taxon>
        <taxon>Hypsibiidae</taxon>
        <taxon>Hypsibius</taxon>
    </lineage>
</organism>
<dbReference type="PROSITE" id="PS00455">
    <property type="entry name" value="AMP_BINDING"/>
    <property type="match status" value="1"/>
</dbReference>
<dbReference type="InterPro" id="IPR020845">
    <property type="entry name" value="AMP-binding_CS"/>
</dbReference>
<evidence type="ECO:0000256" key="3">
    <source>
        <dbReference type="ARBA" id="ARBA00036527"/>
    </source>
</evidence>
<evidence type="ECO:0000313" key="8">
    <source>
        <dbReference type="Proteomes" id="UP000192578"/>
    </source>
</evidence>
<dbReference type="GO" id="GO:0005789">
    <property type="term" value="C:endoplasmic reticulum membrane"/>
    <property type="evidence" value="ECO:0007669"/>
    <property type="project" value="TreeGrafter"/>
</dbReference>
<sequence length="650" mass="72217">MISNWPIFRRSGWQTETIATFVLVFLLSLCLFSKWDSRFIRIWRRDLTFVLLCVGASLELLKRAWENTGLATIIERVRRRDPRKTCFLYGDAAWSYQDVEDYSNRVAQYFLHVRNLKRGECVALFATSSPHYVAIWLGLHKIGCLTAFINSSIKGDALIHAITSVQARLVIVSADLLENFHKVQAQLQSQSVLSLVLTEGQGGMEVGGSGDGGKSFDDLISAMPKSRPDCGGGAKGKFTDQIGYIYTSGTTGLSKPCFITARRMFSFAVVINRLAELGPDDCLYCTLPLYHTAGGMIAVGQALLFGSTVVIRKKFSASTFWVDIARYNCTAFQYIGEMCRYLLRHPSGRLVGQTDSLRIMFGQGLRSNIWKEFVETFKIPVVLETYGSTEGNVGLANLDGKVGAIGFTSWFIRLFRPQYLIVTDESTGTPVRGSDGFCIQTGPGVVGELVGRISWNPFTRFDGYLDKRATEKKILSNVFRRGDRFFRTGDLMTMDEDGYISFVDRSGDTFRWKGENVSAAEVENVIINNLPQCDVAVFGVVVPGCEGKAGMMCLSGPADHFTTDAGTIADLNKTLKDALPDYARPLFVRIIPHIDMTGTLKISKTRLKAEAYDPSLCSGDPLWYLNRKSDTYLPMTPDMHKSIVNCTAGF</sequence>
<comment type="catalytic activity">
    <reaction evidence="3">
        <text>a very long-chain fatty acid + ATP + CoA = a very long-chain fatty acyl-CoA + AMP + diphosphate</text>
        <dbReference type="Rhea" id="RHEA:54536"/>
        <dbReference type="ChEBI" id="CHEBI:30616"/>
        <dbReference type="ChEBI" id="CHEBI:33019"/>
        <dbReference type="ChEBI" id="CHEBI:57287"/>
        <dbReference type="ChEBI" id="CHEBI:58950"/>
        <dbReference type="ChEBI" id="CHEBI:138261"/>
        <dbReference type="ChEBI" id="CHEBI:456215"/>
    </reaction>
    <physiologicalReaction direction="left-to-right" evidence="3">
        <dbReference type="Rhea" id="RHEA:54537"/>
    </physiologicalReaction>
</comment>
<evidence type="ECO:0000259" key="6">
    <source>
        <dbReference type="Pfam" id="PF00501"/>
    </source>
</evidence>
<protein>
    <recommendedName>
        <fullName evidence="4">Long-chain-fatty-acid--CoA ligase</fullName>
    </recommendedName>
</protein>
<dbReference type="Gene3D" id="3.30.300.30">
    <property type="match status" value="1"/>
</dbReference>
<keyword evidence="2" id="KW-0436">Ligase</keyword>
<dbReference type="Pfam" id="PF00501">
    <property type="entry name" value="AMP-binding"/>
    <property type="match status" value="1"/>
</dbReference>
<dbReference type="GO" id="GO:0004467">
    <property type="term" value="F:long-chain fatty acid-CoA ligase activity"/>
    <property type="evidence" value="ECO:0007669"/>
    <property type="project" value="TreeGrafter"/>
</dbReference>
<dbReference type="EMBL" id="MTYJ01000272">
    <property type="protein sequence ID" value="OWA52517.1"/>
    <property type="molecule type" value="Genomic_DNA"/>
</dbReference>
<dbReference type="PANTHER" id="PTHR43107:SF22">
    <property type="entry name" value="VERY LONG-CHAIN ACYL-COA SYNTHETASE"/>
    <property type="match status" value="1"/>
</dbReference>
<dbReference type="GO" id="GO:0005886">
    <property type="term" value="C:plasma membrane"/>
    <property type="evidence" value="ECO:0007669"/>
    <property type="project" value="TreeGrafter"/>
</dbReference>
<accession>A0A9X6NEG7</accession>
<dbReference type="GO" id="GO:0005324">
    <property type="term" value="F:long-chain fatty acid transmembrane transporter activity"/>
    <property type="evidence" value="ECO:0007669"/>
    <property type="project" value="TreeGrafter"/>
</dbReference>